<comment type="caution">
    <text evidence="2">The sequence shown here is derived from an EMBL/GenBank/DDBJ whole genome shotgun (WGS) entry which is preliminary data.</text>
</comment>
<accession>A0AAQ4EKU9</accession>
<dbReference type="EMBL" id="JARKHS020014321">
    <property type="protein sequence ID" value="KAK8775251.1"/>
    <property type="molecule type" value="Genomic_DNA"/>
</dbReference>
<evidence type="ECO:0008006" key="4">
    <source>
        <dbReference type="Google" id="ProtNLM"/>
    </source>
</evidence>
<evidence type="ECO:0000313" key="3">
    <source>
        <dbReference type="Proteomes" id="UP001321473"/>
    </source>
</evidence>
<protein>
    <recommendedName>
        <fullName evidence="4">Secreted protein</fullName>
    </recommendedName>
</protein>
<keyword evidence="1" id="KW-0732">Signal</keyword>
<reference evidence="2 3" key="1">
    <citation type="journal article" date="2023" name="Arcadia Sci">
        <title>De novo assembly of a long-read Amblyomma americanum tick genome.</title>
        <authorList>
            <person name="Chou S."/>
            <person name="Poskanzer K.E."/>
            <person name="Rollins M."/>
            <person name="Thuy-Boun P.S."/>
        </authorList>
    </citation>
    <scope>NUCLEOTIDE SEQUENCE [LARGE SCALE GENOMIC DNA]</scope>
    <source>
        <strain evidence="2">F_SG_1</strain>
        <tissue evidence="2">Salivary glands</tissue>
    </source>
</reference>
<gene>
    <name evidence="2" type="ORF">V5799_031404</name>
</gene>
<name>A0AAQ4EKU9_AMBAM</name>
<proteinExistence type="predicted"/>
<keyword evidence="3" id="KW-1185">Reference proteome</keyword>
<evidence type="ECO:0000313" key="2">
    <source>
        <dbReference type="EMBL" id="KAK8775251.1"/>
    </source>
</evidence>
<feature type="signal peptide" evidence="1">
    <location>
        <begin position="1"/>
        <end position="24"/>
    </location>
</feature>
<organism evidence="2 3">
    <name type="scientific">Amblyomma americanum</name>
    <name type="common">Lone star tick</name>
    <dbReference type="NCBI Taxonomy" id="6943"/>
    <lineage>
        <taxon>Eukaryota</taxon>
        <taxon>Metazoa</taxon>
        <taxon>Ecdysozoa</taxon>
        <taxon>Arthropoda</taxon>
        <taxon>Chelicerata</taxon>
        <taxon>Arachnida</taxon>
        <taxon>Acari</taxon>
        <taxon>Parasitiformes</taxon>
        <taxon>Ixodida</taxon>
        <taxon>Ixodoidea</taxon>
        <taxon>Ixodidae</taxon>
        <taxon>Amblyomminae</taxon>
        <taxon>Amblyomma</taxon>
    </lineage>
</organism>
<evidence type="ECO:0000256" key="1">
    <source>
        <dbReference type="SAM" id="SignalP"/>
    </source>
</evidence>
<feature type="chain" id="PRO_5043049419" description="Secreted protein" evidence="1">
    <location>
        <begin position="25"/>
        <end position="67"/>
    </location>
</feature>
<sequence length="67" mass="7226">MKSKYLAMELLIVTLLISATSTYAADCLVPGNCGNEKKPACLMRPGNCQCKCDKEAPYSSSPTRRPG</sequence>
<dbReference type="AlphaFoldDB" id="A0AAQ4EKU9"/>
<dbReference type="Proteomes" id="UP001321473">
    <property type="component" value="Unassembled WGS sequence"/>
</dbReference>